<dbReference type="PROSITE" id="PS00344">
    <property type="entry name" value="GATA_ZN_FINGER_1"/>
    <property type="match status" value="1"/>
</dbReference>
<dbReference type="GO" id="GO:0008270">
    <property type="term" value="F:zinc ion binding"/>
    <property type="evidence" value="ECO:0007669"/>
    <property type="project" value="UniProtKB-KW"/>
</dbReference>
<dbReference type="CDD" id="cd00202">
    <property type="entry name" value="ZnF_GATA"/>
    <property type="match status" value="1"/>
</dbReference>
<proteinExistence type="predicted"/>
<dbReference type="Gene3D" id="3.30.50.10">
    <property type="entry name" value="Erythroid Transcription Factor GATA-1, subunit A"/>
    <property type="match status" value="1"/>
</dbReference>
<dbReference type="GO" id="GO:0006355">
    <property type="term" value="P:regulation of DNA-templated transcription"/>
    <property type="evidence" value="ECO:0007669"/>
    <property type="project" value="InterPro"/>
</dbReference>
<evidence type="ECO:0000256" key="7">
    <source>
        <dbReference type="SAM" id="MobiDB-lite"/>
    </source>
</evidence>
<gene>
    <name evidence="9" type="ORF">ACA1_071860</name>
</gene>
<feature type="domain" description="GATA-type" evidence="8">
    <location>
        <begin position="98"/>
        <end position="130"/>
    </location>
</feature>
<feature type="region of interest" description="Disordered" evidence="7">
    <location>
        <begin position="59"/>
        <end position="96"/>
    </location>
</feature>
<dbReference type="EMBL" id="KB007857">
    <property type="protein sequence ID" value="ELR23564.1"/>
    <property type="molecule type" value="Genomic_DNA"/>
</dbReference>
<dbReference type="OrthoDB" id="515401at2759"/>
<reference evidence="9 10" key="1">
    <citation type="journal article" date="2013" name="Genome Biol.">
        <title>Genome of Acanthamoeba castellanii highlights extensive lateral gene transfer and early evolution of tyrosine kinase signaling.</title>
        <authorList>
            <person name="Clarke M."/>
            <person name="Lohan A.J."/>
            <person name="Liu B."/>
            <person name="Lagkouvardos I."/>
            <person name="Roy S."/>
            <person name="Zafar N."/>
            <person name="Bertelli C."/>
            <person name="Schilde C."/>
            <person name="Kianianmomeni A."/>
            <person name="Burglin T.R."/>
            <person name="Frech C."/>
            <person name="Turcotte B."/>
            <person name="Kopec K.O."/>
            <person name="Synnott J.M."/>
            <person name="Choo C."/>
            <person name="Paponov I."/>
            <person name="Finkler A."/>
            <person name="Soon Heng Tan C."/>
            <person name="Hutchins A.P."/>
            <person name="Weinmeier T."/>
            <person name="Rattei T."/>
            <person name="Chu J.S."/>
            <person name="Gimenez G."/>
            <person name="Irimia M."/>
            <person name="Rigden D.J."/>
            <person name="Fitzpatrick D.A."/>
            <person name="Lorenzo-Morales J."/>
            <person name="Bateman A."/>
            <person name="Chiu C.H."/>
            <person name="Tang P."/>
            <person name="Hegemann P."/>
            <person name="Fromm H."/>
            <person name="Raoult D."/>
            <person name="Greub G."/>
            <person name="Miranda-Saavedra D."/>
            <person name="Chen N."/>
            <person name="Nash P."/>
            <person name="Ginger M.L."/>
            <person name="Horn M."/>
            <person name="Schaap P."/>
            <person name="Caler L."/>
            <person name="Loftus B."/>
        </authorList>
    </citation>
    <scope>NUCLEOTIDE SEQUENCE [LARGE SCALE GENOMIC DNA]</scope>
    <source>
        <strain evidence="9 10">Neff</strain>
    </source>
</reference>
<dbReference type="PROSITE" id="PS50114">
    <property type="entry name" value="GATA_ZN_FINGER_2"/>
    <property type="match status" value="1"/>
</dbReference>
<dbReference type="Proteomes" id="UP000011083">
    <property type="component" value="Unassembled WGS sequence"/>
</dbReference>
<evidence type="ECO:0000256" key="4">
    <source>
        <dbReference type="ARBA" id="ARBA00023015"/>
    </source>
</evidence>
<keyword evidence="1" id="KW-0479">Metal-binding</keyword>
<dbReference type="SUPFAM" id="SSF57716">
    <property type="entry name" value="Glucocorticoid receptor-like (DNA-binding domain)"/>
    <property type="match status" value="1"/>
</dbReference>
<evidence type="ECO:0000259" key="8">
    <source>
        <dbReference type="PROSITE" id="PS50114"/>
    </source>
</evidence>
<organism evidence="9 10">
    <name type="scientific">Acanthamoeba castellanii (strain ATCC 30010 / Neff)</name>
    <dbReference type="NCBI Taxonomy" id="1257118"/>
    <lineage>
        <taxon>Eukaryota</taxon>
        <taxon>Amoebozoa</taxon>
        <taxon>Discosea</taxon>
        <taxon>Longamoebia</taxon>
        <taxon>Centramoebida</taxon>
        <taxon>Acanthamoebidae</taxon>
        <taxon>Acanthamoeba</taxon>
    </lineage>
</organism>
<evidence type="ECO:0000256" key="2">
    <source>
        <dbReference type="ARBA" id="ARBA00022771"/>
    </source>
</evidence>
<evidence type="ECO:0000256" key="1">
    <source>
        <dbReference type="ARBA" id="ARBA00022723"/>
    </source>
</evidence>
<keyword evidence="4" id="KW-0805">Transcription regulation</keyword>
<evidence type="ECO:0000256" key="5">
    <source>
        <dbReference type="ARBA" id="ARBA00023163"/>
    </source>
</evidence>
<keyword evidence="3" id="KW-0862">Zinc</keyword>
<keyword evidence="2 6" id="KW-0863">Zinc-finger</keyword>
<sequence length="185" mass="20295">MSSSPSSPSTSTSASARFDLFADVWGVPMGAYQLPVELPVSPPRRLDHLHSTVPQHHQQLPHNHCLHPSSFPPSAEAPKKRANNVPIDPTGRGKSATKALVRRCGECQRTNTSQWRKGPHGFMLCNACGIRAFRAKDKVSGQVVGYHIHNHEPGHSIEHHLEVPLSPSAREEAEPKRSTIHGLLN</sequence>
<evidence type="ECO:0000313" key="10">
    <source>
        <dbReference type="Proteomes" id="UP000011083"/>
    </source>
</evidence>
<dbReference type="GO" id="GO:0043565">
    <property type="term" value="F:sequence-specific DNA binding"/>
    <property type="evidence" value="ECO:0007669"/>
    <property type="project" value="InterPro"/>
</dbReference>
<dbReference type="SMART" id="SM00401">
    <property type="entry name" value="ZnF_GATA"/>
    <property type="match status" value="1"/>
</dbReference>
<evidence type="ECO:0000313" key="9">
    <source>
        <dbReference type="EMBL" id="ELR23564.1"/>
    </source>
</evidence>
<dbReference type="GeneID" id="14924545"/>
<evidence type="ECO:0000256" key="6">
    <source>
        <dbReference type="PROSITE-ProRule" id="PRU00094"/>
    </source>
</evidence>
<keyword evidence="10" id="KW-1185">Reference proteome</keyword>
<dbReference type="Pfam" id="PF00320">
    <property type="entry name" value="GATA"/>
    <property type="match status" value="1"/>
</dbReference>
<dbReference type="PANTHER" id="PTHR47172:SF24">
    <property type="entry name" value="GATA ZINC FINGER DOMAIN-CONTAINING PROTEIN 14-RELATED"/>
    <property type="match status" value="1"/>
</dbReference>
<keyword evidence="5" id="KW-0804">Transcription</keyword>
<dbReference type="VEuPathDB" id="AmoebaDB:ACA1_071860"/>
<dbReference type="RefSeq" id="XP_004353092.1">
    <property type="nucleotide sequence ID" value="XM_004353040.1"/>
</dbReference>
<dbReference type="InterPro" id="IPR013088">
    <property type="entry name" value="Znf_NHR/GATA"/>
</dbReference>
<dbReference type="InterPro" id="IPR000679">
    <property type="entry name" value="Znf_GATA"/>
</dbReference>
<evidence type="ECO:0000256" key="3">
    <source>
        <dbReference type="ARBA" id="ARBA00022833"/>
    </source>
</evidence>
<dbReference type="PANTHER" id="PTHR47172">
    <property type="entry name" value="OS01G0976800 PROTEIN"/>
    <property type="match status" value="1"/>
</dbReference>
<name>L8HDH2_ACACF</name>
<dbReference type="AlphaFoldDB" id="L8HDH2"/>
<dbReference type="KEGG" id="acan:ACA1_071860"/>
<accession>L8HDH2</accession>
<protein>
    <submittedName>
        <fullName evidence="9">GATA zinc finger domain containing protein</fullName>
    </submittedName>
</protein>